<sequence length="293" mass="31446">MDPDAPSHAQLVDLDSLGTPESDHVTLTAKEQLVLRLWDQLRELELERALLEAGSKETPPSPTDTSPDALLTAERAALDSRATYLLRNRITDQVLITDPILKAVHATNSSSNAAPNPLAPFNHRLLPLIHTRDVLSLSHAQLTTDLSARTTTLANVGTAVTAANARNKALAATLLELAARKSKKNRGADSVREYLEALEGPSTGDGEALDDDAMQGVESASVIPDALKAELEAAEREMREVQRRWRVMKGVAAGVVVGSGVDWGEDEGLKRLVMGADENNDLGLEGDDEGMKV</sequence>
<evidence type="ECO:0000313" key="10">
    <source>
        <dbReference type="Proteomes" id="UP001456524"/>
    </source>
</evidence>
<accession>A0ABR1XWP6</accession>
<dbReference type="PANTHER" id="PTHR48122:SF1">
    <property type="entry name" value="CENTROMERE PROTEIN H"/>
    <property type="match status" value="1"/>
</dbReference>
<keyword evidence="4" id="KW-0995">Kinetochore</keyword>
<feature type="domain" description="Centromere protein H C-terminal" evidence="8">
    <location>
        <begin position="33"/>
        <end position="199"/>
    </location>
</feature>
<dbReference type="EMBL" id="JBBWUH010000004">
    <property type="protein sequence ID" value="KAK8169742.1"/>
    <property type="molecule type" value="Genomic_DNA"/>
</dbReference>
<evidence type="ECO:0000256" key="4">
    <source>
        <dbReference type="ARBA" id="ARBA00022838"/>
    </source>
</evidence>
<name>A0ABR1XWP6_9PEZI</name>
<evidence type="ECO:0000256" key="7">
    <source>
        <dbReference type="ARBA" id="ARBA00025735"/>
    </source>
</evidence>
<proteinExistence type="inferred from homology"/>
<evidence type="ECO:0000256" key="2">
    <source>
        <dbReference type="ARBA" id="ARBA00004629"/>
    </source>
</evidence>
<dbReference type="PANTHER" id="PTHR48122">
    <property type="entry name" value="CENTROMERE PROTEIN H"/>
    <property type="match status" value="1"/>
</dbReference>
<comment type="caution">
    <text evidence="9">The sequence shown here is derived from an EMBL/GenBank/DDBJ whole genome shotgun (WGS) entry which is preliminary data.</text>
</comment>
<keyword evidence="3" id="KW-0158">Chromosome</keyword>
<keyword evidence="5" id="KW-0539">Nucleus</keyword>
<organism evidence="9 10">
    <name type="scientific">Phyllosticta citrichinensis</name>
    <dbReference type="NCBI Taxonomy" id="1130410"/>
    <lineage>
        <taxon>Eukaryota</taxon>
        <taxon>Fungi</taxon>
        <taxon>Dikarya</taxon>
        <taxon>Ascomycota</taxon>
        <taxon>Pezizomycotina</taxon>
        <taxon>Dothideomycetes</taxon>
        <taxon>Dothideomycetes incertae sedis</taxon>
        <taxon>Botryosphaeriales</taxon>
        <taxon>Phyllostictaceae</taxon>
        <taxon>Phyllosticta</taxon>
    </lineage>
</organism>
<evidence type="ECO:0000256" key="1">
    <source>
        <dbReference type="ARBA" id="ARBA00004123"/>
    </source>
</evidence>
<evidence type="ECO:0000256" key="3">
    <source>
        <dbReference type="ARBA" id="ARBA00022454"/>
    </source>
</evidence>
<dbReference type="InterPro" id="IPR008426">
    <property type="entry name" value="CENP-H_C"/>
</dbReference>
<dbReference type="Proteomes" id="UP001456524">
    <property type="component" value="Unassembled WGS sequence"/>
</dbReference>
<evidence type="ECO:0000259" key="8">
    <source>
        <dbReference type="Pfam" id="PF05837"/>
    </source>
</evidence>
<keyword evidence="10" id="KW-1185">Reference proteome</keyword>
<dbReference type="InterPro" id="IPR040034">
    <property type="entry name" value="CENP-H"/>
</dbReference>
<evidence type="ECO:0000256" key="6">
    <source>
        <dbReference type="ARBA" id="ARBA00023328"/>
    </source>
</evidence>
<dbReference type="Pfam" id="PF05837">
    <property type="entry name" value="CENP-H"/>
    <property type="match status" value="2"/>
</dbReference>
<gene>
    <name evidence="9" type="ORF">IWX90DRAFT_188778</name>
</gene>
<evidence type="ECO:0000313" key="9">
    <source>
        <dbReference type="EMBL" id="KAK8169742.1"/>
    </source>
</evidence>
<protein>
    <recommendedName>
        <fullName evidence="8">Centromere protein H C-terminal domain-containing protein</fullName>
    </recommendedName>
</protein>
<reference evidence="9 10" key="1">
    <citation type="journal article" date="2022" name="G3 (Bethesda)">
        <title>Enemy or ally: a genomic approach to elucidate the lifestyle of Phyllosticta citrichinaensis.</title>
        <authorList>
            <person name="Buijs V.A."/>
            <person name="Groenewald J.Z."/>
            <person name="Haridas S."/>
            <person name="LaButti K.M."/>
            <person name="Lipzen A."/>
            <person name="Martin F.M."/>
            <person name="Barry K."/>
            <person name="Grigoriev I.V."/>
            <person name="Crous P.W."/>
            <person name="Seidl M.F."/>
        </authorList>
    </citation>
    <scope>NUCLEOTIDE SEQUENCE [LARGE SCALE GENOMIC DNA]</scope>
    <source>
        <strain evidence="9 10">CBS 129764</strain>
    </source>
</reference>
<comment type="subcellular location">
    <subcellularLocation>
        <location evidence="2">Chromosome</location>
        <location evidence="2">Centromere</location>
        <location evidence="2">Kinetochore</location>
    </subcellularLocation>
    <subcellularLocation>
        <location evidence="1">Nucleus</location>
    </subcellularLocation>
</comment>
<feature type="domain" description="Centromere protein H C-terminal" evidence="8">
    <location>
        <begin position="226"/>
        <end position="275"/>
    </location>
</feature>
<keyword evidence="6" id="KW-0137">Centromere</keyword>
<evidence type="ECO:0000256" key="5">
    <source>
        <dbReference type="ARBA" id="ARBA00023242"/>
    </source>
</evidence>
<comment type="similarity">
    <text evidence="7">Belongs to the CENP-H/MCM16 family.</text>
</comment>